<accession>A0AAV4PF00</accession>
<feature type="region of interest" description="Disordered" evidence="1">
    <location>
        <begin position="90"/>
        <end position="152"/>
    </location>
</feature>
<dbReference type="AlphaFoldDB" id="A0AAV4PF00"/>
<evidence type="ECO:0000256" key="1">
    <source>
        <dbReference type="SAM" id="MobiDB-lite"/>
    </source>
</evidence>
<gene>
    <name evidence="3" type="ORF">CDAR_299041</name>
</gene>
<dbReference type="EMBL" id="BPLQ01002622">
    <property type="protein sequence ID" value="GIX94578.1"/>
    <property type="molecule type" value="Genomic_DNA"/>
</dbReference>
<sequence>MDGISPYEPHLYNSNNGIFLLVIFLAFVVLPSVMCAFCYRWFGSRNDENNQASARSIAIINLRTAYRNSIRRRPNVPRIETIVDEIIRSPPQEHPYSLPTDLENPPPYEESVEPPSYEESVEQPSYEESIEQPSCGESIEPPSYEESNEAEE</sequence>
<keyword evidence="2" id="KW-0472">Membrane</keyword>
<comment type="caution">
    <text evidence="3">The sequence shown here is derived from an EMBL/GenBank/DDBJ whole genome shotgun (WGS) entry which is preliminary data.</text>
</comment>
<protein>
    <submittedName>
        <fullName evidence="3">Uncharacterized protein</fullName>
    </submittedName>
</protein>
<evidence type="ECO:0000313" key="4">
    <source>
        <dbReference type="Proteomes" id="UP001054837"/>
    </source>
</evidence>
<evidence type="ECO:0000256" key="2">
    <source>
        <dbReference type="SAM" id="Phobius"/>
    </source>
</evidence>
<evidence type="ECO:0000313" key="3">
    <source>
        <dbReference type="EMBL" id="GIX94578.1"/>
    </source>
</evidence>
<keyword evidence="2" id="KW-1133">Transmembrane helix</keyword>
<proteinExistence type="predicted"/>
<reference evidence="3 4" key="1">
    <citation type="submission" date="2021-06" db="EMBL/GenBank/DDBJ databases">
        <title>Caerostris darwini draft genome.</title>
        <authorList>
            <person name="Kono N."/>
            <person name="Arakawa K."/>
        </authorList>
    </citation>
    <scope>NUCLEOTIDE SEQUENCE [LARGE SCALE GENOMIC DNA]</scope>
</reference>
<organism evidence="3 4">
    <name type="scientific">Caerostris darwini</name>
    <dbReference type="NCBI Taxonomy" id="1538125"/>
    <lineage>
        <taxon>Eukaryota</taxon>
        <taxon>Metazoa</taxon>
        <taxon>Ecdysozoa</taxon>
        <taxon>Arthropoda</taxon>
        <taxon>Chelicerata</taxon>
        <taxon>Arachnida</taxon>
        <taxon>Araneae</taxon>
        <taxon>Araneomorphae</taxon>
        <taxon>Entelegynae</taxon>
        <taxon>Araneoidea</taxon>
        <taxon>Araneidae</taxon>
        <taxon>Caerostris</taxon>
    </lineage>
</organism>
<feature type="compositionally biased region" description="Low complexity" evidence="1">
    <location>
        <begin position="113"/>
        <end position="127"/>
    </location>
</feature>
<keyword evidence="2" id="KW-0812">Transmembrane</keyword>
<keyword evidence="4" id="KW-1185">Reference proteome</keyword>
<name>A0AAV4PF00_9ARAC</name>
<feature type="transmembrane region" description="Helical" evidence="2">
    <location>
        <begin position="18"/>
        <end position="42"/>
    </location>
</feature>
<dbReference type="Proteomes" id="UP001054837">
    <property type="component" value="Unassembled WGS sequence"/>
</dbReference>